<dbReference type="Pfam" id="PF01466">
    <property type="entry name" value="Skp1"/>
    <property type="match status" value="1"/>
</dbReference>
<feature type="domain" description="SKP1 component dimerisation" evidence="1">
    <location>
        <begin position="160"/>
        <end position="205"/>
    </location>
</feature>
<dbReference type="EMBL" id="HBGF01052903">
    <property type="protein sequence ID" value="CAD9155917.1"/>
    <property type="molecule type" value="Transcribed_RNA"/>
</dbReference>
<accession>A0A7S1R3Z3</accession>
<gene>
    <name evidence="2" type="ORF">NDES1114_LOCUS35418</name>
</gene>
<dbReference type="AlphaFoldDB" id="A0A7S1R3Z3"/>
<dbReference type="InterPro" id="IPR036296">
    <property type="entry name" value="SKP1-like_dim_sf"/>
</dbReference>
<dbReference type="Gene3D" id="3.30.710.10">
    <property type="entry name" value="Potassium Channel Kv1.1, Chain A"/>
    <property type="match status" value="1"/>
</dbReference>
<sequence length="223" mass="24652">MAAPEPQTHSAPLNADTLAVARGPNGLFSPPINAVTHVVLQSNESEDAVFFAMPRGPAEQGSELFREMISSSMPEDPDEEPAVIPTQADAWTLSRCCAYMLFHYNNPAPEIEKPMTRPVQTYIGEWDKRFLFEELLEDGDEAKHDGLLNVMEAAHNLNMKPLLELCGACVANSMRGKDVEEIRALYKVVQDQTPEQLERIRKSNEVFDKAMGLQAQGPVAAAE</sequence>
<dbReference type="GO" id="GO:0006511">
    <property type="term" value="P:ubiquitin-dependent protein catabolic process"/>
    <property type="evidence" value="ECO:0007669"/>
    <property type="project" value="InterPro"/>
</dbReference>
<reference evidence="2" key="1">
    <citation type="submission" date="2021-01" db="EMBL/GenBank/DDBJ databases">
        <authorList>
            <person name="Corre E."/>
            <person name="Pelletier E."/>
            <person name="Niang G."/>
            <person name="Scheremetjew M."/>
            <person name="Finn R."/>
            <person name="Kale V."/>
            <person name="Holt S."/>
            <person name="Cochrane G."/>
            <person name="Meng A."/>
            <person name="Brown T."/>
            <person name="Cohen L."/>
        </authorList>
    </citation>
    <scope>NUCLEOTIDE SEQUENCE</scope>
    <source>
        <strain evidence="2">CCAP 1951/1</strain>
    </source>
</reference>
<evidence type="ECO:0000313" key="2">
    <source>
        <dbReference type="EMBL" id="CAD9155917.1"/>
    </source>
</evidence>
<dbReference type="InterPro" id="IPR011333">
    <property type="entry name" value="SKP1/BTB/POZ_sf"/>
</dbReference>
<dbReference type="SUPFAM" id="SSF81382">
    <property type="entry name" value="Skp1 dimerisation domain-like"/>
    <property type="match status" value="1"/>
</dbReference>
<dbReference type="InterPro" id="IPR016072">
    <property type="entry name" value="Skp1_comp_dimer"/>
</dbReference>
<name>A0A7S1R3Z3_NEODS</name>
<proteinExistence type="predicted"/>
<organism evidence="2">
    <name type="scientific">Neobodo designis</name>
    <name type="common">Flagellated protozoan</name>
    <name type="synonym">Bodo designis</name>
    <dbReference type="NCBI Taxonomy" id="312471"/>
    <lineage>
        <taxon>Eukaryota</taxon>
        <taxon>Discoba</taxon>
        <taxon>Euglenozoa</taxon>
        <taxon>Kinetoplastea</taxon>
        <taxon>Metakinetoplastina</taxon>
        <taxon>Neobodonida</taxon>
        <taxon>Neobodo</taxon>
    </lineage>
</organism>
<dbReference type="InterPro" id="IPR016897">
    <property type="entry name" value="SKP1"/>
</dbReference>
<evidence type="ECO:0000259" key="1">
    <source>
        <dbReference type="Pfam" id="PF01466"/>
    </source>
</evidence>
<protein>
    <recommendedName>
        <fullName evidence="1">SKP1 component dimerisation domain-containing protein</fullName>
    </recommendedName>
</protein>
<dbReference type="PANTHER" id="PTHR11165">
    <property type="entry name" value="SKP1"/>
    <property type="match status" value="1"/>
</dbReference>